<dbReference type="RefSeq" id="WP_061969062.1">
    <property type="nucleotide sequence ID" value="NZ_FMAV01000001.1"/>
</dbReference>
<organism evidence="1 2">
    <name type="scientific">Fictibacillus enclensis</name>
    <dbReference type="NCBI Taxonomy" id="1017270"/>
    <lineage>
        <taxon>Bacteria</taxon>
        <taxon>Bacillati</taxon>
        <taxon>Bacillota</taxon>
        <taxon>Bacilli</taxon>
        <taxon>Bacillales</taxon>
        <taxon>Fictibacillaceae</taxon>
        <taxon>Fictibacillus</taxon>
    </lineage>
</organism>
<dbReference type="InterPro" id="IPR029044">
    <property type="entry name" value="Nucleotide-diphossugar_trans"/>
</dbReference>
<dbReference type="OrthoDB" id="186344at2"/>
<dbReference type="EMBL" id="LNQN01000001">
    <property type="protein sequence ID" value="KSU84885.1"/>
    <property type="molecule type" value="Genomic_DNA"/>
</dbReference>
<proteinExistence type="predicted"/>
<dbReference type="Proteomes" id="UP000054099">
    <property type="component" value="Unassembled WGS sequence"/>
</dbReference>
<dbReference type="AlphaFoldDB" id="A0A0V8JD01"/>
<dbReference type="SUPFAM" id="SSF53448">
    <property type="entry name" value="Nucleotide-diphospho-sugar transferases"/>
    <property type="match status" value="1"/>
</dbReference>
<comment type="caution">
    <text evidence="1">The sequence shown here is derived from an EMBL/GenBank/DDBJ whole genome shotgun (WGS) entry which is preliminary data.</text>
</comment>
<gene>
    <name evidence="1" type="ORF">AS030_04985</name>
</gene>
<evidence type="ECO:0000313" key="2">
    <source>
        <dbReference type="Proteomes" id="UP000054099"/>
    </source>
</evidence>
<reference evidence="1 2" key="1">
    <citation type="journal article" date="2014" name="Antonie Van Leeuwenhoek">
        <title>Fictibacillus enclensis sp. nov., isolated from marine sediment.</title>
        <authorList>
            <person name="Dastager S.G."/>
            <person name="Mawlankar R."/>
            <person name="Srinivasan K."/>
            <person name="Tang S.K."/>
            <person name="Lee J.C."/>
            <person name="Ramana V.V."/>
            <person name="Shouche Y.S."/>
        </authorList>
    </citation>
    <scope>NUCLEOTIDE SEQUENCE [LARGE SCALE GENOMIC DNA]</scope>
    <source>
        <strain evidence="1 2">NIO-1003</strain>
    </source>
</reference>
<evidence type="ECO:0000313" key="1">
    <source>
        <dbReference type="EMBL" id="KSU84885.1"/>
    </source>
</evidence>
<accession>A0A0V8JD01</accession>
<protein>
    <recommendedName>
        <fullName evidence="3">Glycosyl transferase</fullName>
    </recommendedName>
</protein>
<keyword evidence="2" id="KW-1185">Reference proteome</keyword>
<sequence length="339" mass="39646">MIFCTSVCLNHLAKAKILAKSLKVHMPESKLVICLLEKSLPAHLLDDQDFHEVVLAKDMGFTNFETTIFKYNQYEAACACKGQLMKYVYSKYKDEEFFSYIDSDTQVFSRFDEVFAAFKTHSIVLTPHYNEPPKNTYTIWGENAEILILRVGIINGGYIGVKRSVEAEALLDWWTARLEHYAFNDAEQGLFTDQRWLTAALMLFDKIYVLKHDGYNVAFWNINQRSISMKDGVYYANGEPFRFFHFSTLHFLRDNLPDNPSIYKVVHQYIALMEENENLYPTHFEWSYNFFDHGGRIEDGSRSAFRYNPNLEVYTTNPYSLTNKAIKRLSKRKKQVRGH</sequence>
<name>A0A0V8JD01_9BACL</name>
<dbReference type="Gene3D" id="3.90.550.10">
    <property type="entry name" value="Spore Coat Polysaccharide Biosynthesis Protein SpsA, Chain A"/>
    <property type="match status" value="1"/>
</dbReference>
<evidence type="ECO:0008006" key="3">
    <source>
        <dbReference type="Google" id="ProtNLM"/>
    </source>
</evidence>